<gene>
    <name evidence="1" type="ORF">LCGC14_0739390</name>
</gene>
<dbReference type="AlphaFoldDB" id="A0A0F9QS72"/>
<proteinExistence type="predicted"/>
<sequence>MKVKINKAGILEVNNNVKNCPFDEGAEAWCGDWCALFKEPIYQDSCTVTGIKSRMYLNLCRTQWHCKVEDFTDERKKEEPNAKNP</sequence>
<comment type="caution">
    <text evidence="1">The sequence shown here is derived from an EMBL/GenBank/DDBJ whole genome shotgun (WGS) entry which is preliminary data.</text>
</comment>
<name>A0A0F9QS72_9ZZZZ</name>
<reference evidence="1" key="1">
    <citation type="journal article" date="2015" name="Nature">
        <title>Complex archaea that bridge the gap between prokaryotes and eukaryotes.</title>
        <authorList>
            <person name="Spang A."/>
            <person name="Saw J.H."/>
            <person name="Jorgensen S.L."/>
            <person name="Zaremba-Niedzwiedzka K."/>
            <person name="Martijn J."/>
            <person name="Lind A.E."/>
            <person name="van Eijk R."/>
            <person name="Schleper C."/>
            <person name="Guy L."/>
            <person name="Ettema T.J."/>
        </authorList>
    </citation>
    <scope>NUCLEOTIDE SEQUENCE</scope>
</reference>
<protein>
    <submittedName>
        <fullName evidence="1">Uncharacterized protein</fullName>
    </submittedName>
</protein>
<organism evidence="1">
    <name type="scientific">marine sediment metagenome</name>
    <dbReference type="NCBI Taxonomy" id="412755"/>
    <lineage>
        <taxon>unclassified sequences</taxon>
        <taxon>metagenomes</taxon>
        <taxon>ecological metagenomes</taxon>
    </lineage>
</organism>
<evidence type="ECO:0000313" key="1">
    <source>
        <dbReference type="EMBL" id="KKN39827.1"/>
    </source>
</evidence>
<dbReference type="EMBL" id="LAZR01001741">
    <property type="protein sequence ID" value="KKN39827.1"/>
    <property type="molecule type" value="Genomic_DNA"/>
</dbReference>
<accession>A0A0F9QS72</accession>